<accession>A0A7H8QKD2</accession>
<organism evidence="1 2">
    <name type="scientific">Talaromyces rugulosus</name>
    <name type="common">Penicillium rugulosum</name>
    <dbReference type="NCBI Taxonomy" id="121627"/>
    <lineage>
        <taxon>Eukaryota</taxon>
        <taxon>Fungi</taxon>
        <taxon>Dikarya</taxon>
        <taxon>Ascomycota</taxon>
        <taxon>Pezizomycotina</taxon>
        <taxon>Eurotiomycetes</taxon>
        <taxon>Eurotiomycetidae</taxon>
        <taxon>Eurotiales</taxon>
        <taxon>Trichocomaceae</taxon>
        <taxon>Talaromyces</taxon>
        <taxon>Talaromyces sect. Islandici</taxon>
    </lineage>
</organism>
<protein>
    <recommendedName>
        <fullName evidence="3">Arrestin-like N-terminal domain-containing protein</fullName>
    </recommendedName>
</protein>
<evidence type="ECO:0000313" key="1">
    <source>
        <dbReference type="EMBL" id="QKX53955.1"/>
    </source>
</evidence>
<dbReference type="Gene3D" id="2.60.40.640">
    <property type="match status" value="1"/>
</dbReference>
<dbReference type="Proteomes" id="UP000509510">
    <property type="component" value="Chromosome I"/>
</dbReference>
<dbReference type="AlphaFoldDB" id="A0A7H8QKD2"/>
<keyword evidence="2" id="KW-1185">Reference proteome</keyword>
<evidence type="ECO:0000313" key="2">
    <source>
        <dbReference type="Proteomes" id="UP000509510"/>
    </source>
</evidence>
<dbReference type="KEGG" id="trg:TRUGW13939_01035"/>
<gene>
    <name evidence="1" type="ORF">TRUGW13939_01035</name>
</gene>
<dbReference type="GeneID" id="55988548"/>
<proteinExistence type="predicted"/>
<dbReference type="EMBL" id="CP055898">
    <property type="protein sequence ID" value="QKX53955.1"/>
    <property type="molecule type" value="Genomic_DNA"/>
</dbReference>
<dbReference type="RefSeq" id="XP_035340134.1">
    <property type="nucleotide sequence ID" value="XM_035484241.1"/>
</dbReference>
<sequence>MPRTKKTGGPSLQIDVASPPSWTFIAGDTVIGTVFSRSAIVAPEATVTITLFGRVKTKITVRKSTGNGSRTEHYRGRWLLVGSETRQVLHRGPVHLATGSSDPLSWPFSITIPTRPVDSLARQSAGAKSFLPLNNIADHLLPGTFYSISDGWGSKKSEAFVEYYLESVFRYSRGNSSESHTATFPLNLQHPSATISPVPELQQTTFQLVVQTQRLLPGMKDEELTFKQKTQKFFHSSKVPTFGYIIELHSARVIQLEDPSPIPLVIRFSPNTAITSPSIQDTMQIIRLDWVRMTLKSTTSVIAPGNWSNSNTHDHAHSSEHDLGLPWIFGNLKNPVVFESAKGSQEVDVGKLLQLVLHPTALRAGNRPQVSGRTISPDFVTYSIKHEHSIEWQFLFTVADETNKKKTTTSVRIVPPIRNDPNPPEYSKKE</sequence>
<name>A0A7H8QKD2_TALRU</name>
<dbReference type="InterPro" id="IPR014752">
    <property type="entry name" value="Arrestin-like_C"/>
</dbReference>
<evidence type="ECO:0008006" key="3">
    <source>
        <dbReference type="Google" id="ProtNLM"/>
    </source>
</evidence>
<reference evidence="2" key="1">
    <citation type="submission" date="2020-06" db="EMBL/GenBank/DDBJ databases">
        <title>A chromosome-scale genome assembly of Talaromyces rugulosus W13939.</title>
        <authorList>
            <person name="Wang B."/>
            <person name="Guo L."/>
            <person name="Ye K."/>
            <person name="Wang L."/>
        </authorList>
    </citation>
    <scope>NUCLEOTIDE SEQUENCE [LARGE SCALE GENOMIC DNA]</scope>
    <source>
        <strain evidence="2">W13939</strain>
    </source>
</reference>
<dbReference type="OrthoDB" id="2333384at2759"/>